<dbReference type="GO" id="GO:0003700">
    <property type="term" value="F:DNA-binding transcription factor activity"/>
    <property type="evidence" value="ECO:0007669"/>
    <property type="project" value="InterPro"/>
</dbReference>
<dbReference type="Gene3D" id="3.40.190.290">
    <property type="match status" value="1"/>
</dbReference>
<accession>A0A0R2AJV9</accession>
<dbReference type="FunFam" id="1.10.10.10:FF:000001">
    <property type="entry name" value="LysR family transcriptional regulator"/>
    <property type="match status" value="1"/>
</dbReference>
<organism evidence="6 7">
    <name type="scientific">Apilactobacillus ozensis DSM 23829 = JCM 17196</name>
    <dbReference type="NCBI Taxonomy" id="1423781"/>
    <lineage>
        <taxon>Bacteria</taxon>
        <taxon>Bacillati</taxon>
        <taxon>Bacillota</taxon>
        <taxon>Bacilli</taxon>
        <taxon>Lactobacillales</taxon>
        <taxon>Lactobacillaceae</taxon>
        <taxon>Apilactobacillus</taxon>
    </lineage>
</organism>
<sequence length="292" mass="33723">MNIRDLEYFKNLVEQKNFSKVAAKFKVSQPTITTAIKRLENEFNAKLFIRDRRHNTIEATASGVQLFKHCQTILNELSIAQQELHNITHQKLVLGLPPIIENHYFTQVCSKLAQLNLLKSLTTVEGGSVSLTDSLRKGQLDLSLLGSINPINYTDLTATETDRQPFCIYVSKKHQLAKRKQVSFHELCNERFVFFDQNFIHNQAFNQLTQQNHFRANIIFKSNDIHILMKLIEQNLGIGFFTKIIDSKSYNLKCLHISDAKQPEFITSLAYRKNHILTPNQLKLVQVLRDNL</sequence>
<dbReference type="STRING" id="1423781.FD06_GL000685"/>
<dbReference type="PRINTS" id="PR00039">
    <property type="entry name" value="HTHLYSR"/>
</dbReference>
<evidence type="ECO:0000256" key="2">
    <source>
        <dbReference type="ARBA" id="ARBA00023015"/>
    </source>
</evidence>
<dbReference type="PATRIC" id="fig|1423781.4.peg.703"/>
<reference evidence="6 7" key="1">
    <citation type="journal article" date="2015" name="Genome Announc.">
        <title>Expanding the biotechnology potential of lactobacilli through comparative genomics of 213 strains and associated genera.</title>
        <authorList>
            <person name="Sun Z."/>
            <person name="Harris H.M."/>
            <person name="McCann A."/>
            <person name="Guo C."/>
            <person name="Argimon S."/>
            <person name="Zhang W."/>
            <person name="Yang X."/>
            <person name="Jeffery I.B."/>
            <person name="Cooney J.C."/>
            <person name="Kagawa T.F."/>
            <person name="Liu W."/>
            <person name="Song Y."/>
            <person name="Salvetti E."/>
            <person name="Wrobel A."/>
            <person name="Rasinkangas P."/>
            <person name="Parkhill J."/>
            <person name="Rea M.C."/>
            <person name="O'Sullivan O."/>
            <person name="Ritari J."/>
            <person name="Douillard F.P."/>
            <person name="Paul Ross R."/>
            <person name="Yang R."/>
            <person name="Briner A.E."/>
            <person name="Felis G.E."/>
            <person name="de Vos W.M."/>
            <person name="Barrangou R."/>
            <person name="Klaenhammer T.R."/>
            <person name="Caufield P.W."/>
            <person name="Cui Y."/>
            <person name="Zhang H."/>
            <person name="O'Toole P.W."/>
        </authorList>
    </citation>
    <scope>NUCLEOTIDE SEQUENCE [LARGE SCALE GENOMIC DNA]</scope>
    <source>
        <strain evidence="6 7">DSM 23829</strain>
    </source>
</reference>
<dbReference type="AlphaFoldDB" id="A0A0R2AJV9"/>
<evidence type="ECO:0000256" key="1">
    <source>
        <dbReference type="ARBA" id="ARBA00009437"/>
    </source>
</evidence>
<dbReference type="Pfam" id="PF03466">
    <property type="entry name" value="LysR_substrate"/>
    <property type="match status" value="1"/>
</dbReference>
<evidence type="ECO:0000256" key="3">
    <source>
        <dbReference type="ARBA" id="ARBA00023125"/>
    </source>
</evidence>
<dbReference type="InterPro" id="IPR036390">
    <property type="entry name" value="WH_DNA-bd_sf"/>
</dbReference>
<dbReference type="InterPro" id="IPR005119">
    <property type="entry name" value="LysR_subst-bd"/>
</dbReference>
<dbReference type="InterPro" id="IPR000847">
    <property type="entry name" value="LysR_HTH_N"/>
</dbReference>
<feature type="domain" description="HTH lysR-type" evidence="5">
    <location>
        <begin position="1"/>
        <end position="60"/>
    </location>
</feature>
<protein>
    <submittedName>
        <fullName evidence="6">Malolactic regulator</fullName>
    </submittedName>
</protein>
<dbReference type="Gene3D" id="1.10.10.10">
    <property type="entry name" value="Winged helix-like DNA-binding domain superfamily/Winged helix DNA-binding domain"/>
    <property type="match status" value="1"/>
</dbReference>
<dbReference type="Pfam" id="PF00126">
    <property type="entry name" value="HTH_1"/>
    <property type="match status" value="1"/>
</dbReference>
<dbReference type="PANTHER" id="PTHR30419">
    <property type="entry name" value="HTH-TYPE TRANSCRIPTIONAL REGULATOR YBHD"/>
    <property type="match status" value="1"/>
</dbReference>
<proteinExistence type="inferred from homology"/>
<evidence type="ECO:0000256" key="4">
    <source>
        <dbReference type="ARBA" id="ARBA00023163"/>
    </source>
</evidence>
<name>A0A0R2AJV9_9LACO</name>
<dbReference type="GO" id="GO:0005829">
    <property type="term" value="C:cytosol"/>
    <property type="evidence" value="ECO:0007669"/>
    <property type="project" value="TreeGrafter"/>
</dbReference>
<dbReference type="GO" id="GO:0003677">
    <property type="term" value="F:DNA binding"/>
    <property type="evidence" value="ECO:0007669"/>
    <property type="project" value="UniProtKB-KW"/>
</dbReference>
<dbReference type="InterPro" id="IPR036388">
    <property type="entry name" value="WH-like_DNA-bd_sf"/>
</dbReference>
<evidence type="ECO:0000313" key="7">
    <source>
        <dbReference type="Proteomes" id="UP000052012"/>
    </source>
</evidence>
<gene>
    <name evidence="6" type="ORF">FD06_GL000685</name>
</gene>
<dbReference type="RefSeq" id="WP_056966994.1">
    <property type="nucleotide sequence ID" value="NZ_AYYQ01000036.1"/>
</dbReference>
<dbReference type="Proteomes" id="UP000052012">
    <property type="component" value="Unassembled WGS sequence"/>
</dbReference>
<dbReference type="InterPro" id="IPR050950">
    <property type="entry name" value="HTH-type_LysR_regulators"/>
</dbReference>
<dbReference type="PROSITE" id="PS50931">
    <property type="entry name" value="HTH_LYSR"/>
    <property type="match status" value="1"/>
</dbReference>
<comment type="caution">
    <text evidence="6">The sequence shown here is derived from an EMBL/GenBank/DDBJ whole genome shotgun (WGS) entry which is preliminary data.</text>
</comment>
<dbReference type="SUPFAM" id="SSF46785">
    <property type="entry name" value="Winged helix' DNA-binding domain"/>
    <property type="match status" value="1"/>
</dbReference>
<evidence type="ECO:0000313" key="6">
    <source>
        <dbReference type="EMBL" id="KRM67534.1"/>
    </source>
</evidence>
<keyword evidence="4" id="KW-0804">Transcription</keyword>
<dbReference type="SUPFAM" id="SSF53850">
    <property type="entry name" value="Periplasmic binding protein-like II"/>
    <property type="match status" value="1"/>
</dbReference>
<evidence type="ECO:0000259" key="5">
    <source>
        <dbReference type="PROSITE" id="PS50931"/>
    </source>
</evidence>
<comment type="similarity">
    <text evidence="1">Belongs to the LysR transcriptional regulatory family.</text>
</comment>
<keyword evidence="3" id="KW-0238">DNA-binding</keyword>
<dbReference type="EMBL" id="AYYQ01000036">
    <property type="protein sequence ID" value="KRM67534.1"/>
    <property type="molecule type" value="Genomic_DNA"/>
</dbReference>
<dbReference type="PANTHER" id="PTHR30419:SF8">
    <property type="entry name" value="NITROGEN ASSIMILATION TRANSCRIPTIONAL ACTIVATOR-RELATED"/>
    <property type="match status" value="1"/>
</dbReference>
<dbReference type="OrthoDB" id="9803735at2"/>
<keyword evidence="2" id="KW-0805">Transcription regulation</keyword>
<keyword evidence="7" id="KW-1185">Reference proteome</keyword>